<name>A0AAV7LJI4_PLEWA</name>
<reference evidence="2" key="1">
    <citation type="journal article" date="2022" name="bioRxiv">
        <title>Sequencing and chromosome-scale assembly of the giantPleurodeles waltlgenome.</title>
        <authorList>
            <person name="Brown T."/>
            <person name="Elewa A."/>
            <person name="Iarovenko S."/>
            <person name="Subramanian E."/>
            <person name="Araus A.J."/>
            <person name="Petzold A."/>
            <person name="Susuki M."/>
            <person name="Suzuki K.-i.T."/>
            <person name="Hayashi T."/>
            <person name="Toyoda A."/>
            <person name="Oliveira C."/>
            <person name="Osipova E."/>
            <person name="Leigh N.D."/>
            <person name="Simon A."/>
            <person name="Yun M.H."/>
        </authorList>
    </citation>
    <scope>NUCLEOTIDE SEQUENCE</scope>
    <source>
        <strain evidence="2">20211129_DDA</strain>
        <tissue evidence="2">Liver</tissue>
    </source>
</reference>
<evidence type="ECO:0000256" key="1">
    <source>
        <dbReference type="SAM" id="MobiDB-lite"/>
    </source>
</evidence>
<dbReference type="AlphaFoldDB" id="A0AAV7LJI4"/>
<feature type="compositionally biased region" description="Basic residues" evidence="1">
    <location>
        <begin position="1"/>
        <end position="12"/>
    </location>
</feature>
<sequence length="77" mass="8732">MKAKPERRRKRSSVQIAENRVLRPAGRQTSENALEMPVATRALSRRYGGMKGMSRKSTTGEKRPLKDALHGKQQTRV</sequence>
<accession>A0AAV7LJI4</accession>
<gene>
    <name evidence="2" type="ORF">NDU88_003659</name>
</gene>
<dbReference type="EMBL" id="JANPWB010000015">
    <property type="protein sequence ID" value="KAJ1090527.1"/>
    <property type="molecule type" value="Genomic_DNA"/>
</dbReference>
<feature type="compositionally biased region" description="Basic and acidic residues" evidence="1">
    <location>
        <begin position="58"/>
        <end position="70"/>
    </location>
</feature>
<evidence type="ECO:0000313" key="3">
    <source>
        <dbReference type="Proteomes" id="UP001066276"/>
    </source>
</evidence>
<proteinExistence type="predicted"/>
<keyword evidence="3" id="KW-1185">Reference proteome</keyword>
<organism evidence="2 3">
    <name type="scientific">Pleurodeles waltl</name>
    <name type="common">Iberian ribbed newt</name>
    <dbReference type="NCBI Taxonomy" id="8319"/>
    <lineage>
        <taxon>Eukaryota</taxon>
        <taxon>Metazoa</taxon>
        <taxon>Chordata</taxon>
        <taxon>Craniata</taxon>
        <taxon>Vertebrata</taxon>
        <taxon>Euteleostomi</taxon>
        <taxon>Amphibia</taxon>
        <taxon>Batrachia</taxon>
        <taxon>Caudata</taxon>
        <taxon>Salamandroidea</taxon>
        <taxon>Salamandridae</taxon>
        <taxon>Pleurodelinae</taxon>
        <taxon>Pleurodeles</taxon>
    </lineage>
</organism>
<evidence type="ECO:0000313" key="2">
    <source>
        <dbReference type="EMBL" id="KAJ1090527.1"/>
    </source>
</evidence>
<comment type="caution">
    <text evidence="2">The sequence shown here is derived from an EMBL/GenBank/DDBJ whole genome shotgun (WGS) entry which is preliminary data.</text>
</comment>
<feature type="region of interest" description="Disordered" evidence="1">
    <location>
        <begin position="1"/>
        <end position="77"/>
    </location>
</feature>
<dbReference type="Proteomes" id="UP001066276">
    <property type="component" value="Chromosome 11"/>
</dbReference>
<protein>
    <submittedName>
        <fullName evidence="2">Uncharacterized protein</fullName>
    </submittedName>
</protein>